<keyword evidence="2" id="KW-1185">Reference proteome</keyword>
<organism evidence="1 2">
    <name type="scientific">Lipomyces starkeyi NRRL Y-11557</name>
    <dbReference type="NCBI Taxonomy" id="675824"/>
    <lineage>
        <taxon>Eukaryota</taxon>
        <taxon>Fungi</taxon>
        <taxon>Dikarya</taxon>
        <taxon>Ascomycota</taxon>
        <taxon>Saccharomycotina</taxon>
        <taxon>Lipomycetes</taxon>
        <taxon>Lipomycetales</taxon>
        <taxon>Lipomycetaceae</taxon>
        <taxon>Lipomyces</taxon>
    </lineage>
</organism>
<evidence type="ECO:0008006" key="3">
    <source>
        <dbReference type="Google" id="ProtNLM"/>
    </source>
</evidence>
<evidence type="ECO:0000313" key="2">
    <source>
        <dbReference type="Proteomes" id="UP000094385"/>
    </source>
</evidence>
<dbReference type="PANTHER" id="PTHR45458">
    <property type="entry name" value="SHORT-CHAIN DEHYDROGENASE/REDUCTASE SDR"/>
    <property type="match status" value="1"/>
</dbReference>
<dbReference type="EMBL" id="KV454303">
    <property type="protein sequence ID" value="ODQ69485.1"/>
    <property type="molecule type" value="Genomic_DNA"/>
</dbReference>
<dbReference type="STRING" id="675824.A0A1E3PVP6"/>
<dbReference type="InterPro" id="IPR052184">
    <property type="entry name" value="SDR_enzymes"/>
</dbReference>
<dbReference type="PRINTS" id="PR00081">
    <property type="entry name" value="GDHRDH"/>
</dbReference>
<proteinExistence type="predicted"/>
<evidence type="ECO:0000313" key="1">
    <source>
        <dbReference type="EMBL" id="ODQ69485.1"/>
    </source>
</evidence>
<dbReference type="InterPro" id="IPR002347">
    <property type="entry name" value="SDR_fam"/>
</dbReference>
<name>A0A1E3PVP6_LIPST</name>
<dbReference type="Pfam" id="PF00106">
    <property type="entry name" value="adh_short"/>
    <property type="match status" value="1"/>
</dbReference>
<protein>
    <recommendedName>
        <fullName evidence="3">NAD(P)-binding protein</fullName>
    </recommendedName>
</protein>
<sequence length="242" mass="25974">MSSKVIVVTGANRGIGLALVEQFSNRGETVIATVRSKAKAVGTPLITLPNVTLVELDADDLATIDPAVAEIEKIAPDGIDELWNNLAVYKLGQNASSVRKVVPDDIQKVLQVNVIAPAYFTSKLLPLLEKRTTKKIVFVSSAAASFEFTKSFSEVLAQLDAPFVYGASKSALNMAALYFHHQLNPSGFTIVPIHPGSVETGMNPRGEISPEESATKTIDVVDSVSAKEDFVLRSYDGSIIAW</sequence>
<dbReference type="PANTHER" id="PTHR45458:SF1">
    <property type="entry name" value="SHORT CHAIN DEHYDROGENASE"/>
    <property type="match status" value="1"/>
</dbReference>
<accession>A0A1E3PVP6</accession>
<dbReference type="OrthoDB" id="4096546at2759"/>
<gene>
    <name evidence="1" type="ORF">LIPSTDRAFT_188450</name>
</gene>
<reference evidence="1 2" key="1">
    <citation type="journal article" date="2016" name="Proc. Natl. Acad. Sci. U.S.A.">
        <title>Comparative genomics of biotechnologically important yeasts.</title>
        <authorList>
            <person name="Riley R."/>
            <person name="Haridas S."/>
            <person name="Wolfe K.H."/>
            <person name="Lopes M.R."/>
            <person name="Hittinger C.T."/>
            <person name="Goeker M."/>
            <person name="Salamov A.A."/>
            <person name="Wisecaver J.H."/>
            <person name="Long T.M."/>
            <person name="Calvey C.H."/>
            <person name="Aerts A.L."/>
            <person name="Barry K.W."/>
            <person name="Choi C."/>
            <person name="Clum A."/>
            <person name="Coughlan A.Y."/>
            <person name="Deshpande S."/>
            <person name="Douglass A.P."/>
            <person name="Hanson S.J."/>
            <person name="Klenk H.-P."/>
            <person name="LaButti K.M."/>
            <person name="Lapidus A."/>
            <person name="Lindquist E.A."/>
            <person name="Lipzen A.M."/>
            <person name="Meier-Kolthoff J.P."/>
            <person name="Ohm R.A."/>
            <person name="Otillar R.P."/>
            <person name="Pangilinan J.L."/>
            <person name="Peng Y."/>
            <person name="Rokas A."/>
            <person name="Rosa C.A."/>
            <person name="Scheuner C."/>
            <person name="Sibirny A.A."/>
            <person name="Slot J.C."/>
            <person name="Stielow J.B."/>
            <person name="Sun H."/>
            <person name="Kurtzman C.P."/>
            <person name="Blackwell M."/>
            <person name="Grigoriev I.V."/>
            <person name="Jeffries T.W."/>
        </authorList>
    </citation>
    <scope>NUCLEOTIDE SEQUENCE [LARGE SCALE GENOMIC DNA]</scope>
    <source>
        <strain evidence="1 2">NRRL Y-11557</strain>
    </source>
</reference>
<dbReference type="GO" id="GO:0016616">
    <property type="term" value="F:oxidoreductase activity, acting on the CH-OH group of donors, NAD or NADP as acceptor"/>
    <property type="evidence" value="ECO:0007669"/>
    <property type="project" value="TreeGrafter"/>
</dbReference>
<dbReference type="Proteomes" id="UP000094385">
    <property type="component" value="Unassembled WGS sequence"/>
</dbReference>
<dbReference type="Gene3D" id="3.40.50.720">
    <property type="entry name" value="NAD(P)-binding Rossmann-like Domain"/>
    <property type="match status" value="1"/>
</dbReference>
<dbReference type="AlphaFoldDB" id="A0A1E3PVP6"/>
<dbReference type="SUPFAM" id="SSF51735">
    <property type="entry name" value="NAD(P)-binding Rossmann-fold domains"/>
    <property type="match status" value="1"/>
</dbReference>
<dbReference type="InterPro" id="IPR036291">
    <property type="entry name" value="NAD(P)-bd_dom_sf"/>
</dbReference>